<sequence length="101" mass="11113">MTATNRLQTSGGSASTSKFHGIPRVWDNFQPPANHQPEIVAKDVLSQRLHADQNNENKSGLKQQPANAVRSRASAPLLTVTVKTSIDRKTAFMRNFPSTEN</sequence>
<evidence type="ECO:0000313" key="3">
    <source>
        <dbReference type="Proteomes" id="UP000317243"/>
    </source>
</evidence>
<feature type="region of interest" description="Disordered" evidence="1">
    <location>
        <begin position="1"/>
        <end position="73"/>
    </location>
</feature>
<reference evidence="2 3" key="1">
    <citation type="submission" date="2019-02" db="EMBL/GenBank/DDBJ databases">
        <title>Deep-cultivation of Planctomycetes and their phenomic and genomic characterization uncovers novel biology.</title>
        <authorList>
            <person name="Wiegand S."/>
            <person name="Jogler M."/>
            <person name="Boedeker C."/>
            <person name="Pinto D."/>
            <person name="Vollmers J."/>
            <person name="Rivas-Marin E."/>
            <person name="Kohn T."/>
            <person name="Peeters S.H."/>
            <person name="Heuer A."/>
            <person name="Rast P."/>
            <person name="Oberbeckmann S."/>
            <person name="Bunk B."/>
            <person name="Jeske O."/>
            <person name="Meyerdierks A."/>
            <person name="Storesund J.E."/>
            <person name="Kallscheuer N."/>
            <person name="Luecker S."/>
            <person name="Lage O.M."/>
            <person name="Pohl T."/>
            <person name="Merkel B.J."/>
            <person name="Hornburger P."/>
            <person name="Mueller R.-W."/>
            <person name="Bruemmer F."/>
            <person name="Labrenz M."/>
            <person name="Spormann A.M."/>
            <person name="Op Den Camp H."/>
            <person name="Overmann J."/>
            <person name="Amann R."/>
            <person name="Jetten M.S.M."/>
            <person name="Mascher T."/>
            <person name="Medema M.H."/>
            <person name="Devos D.P."/>
            <person name="Kaster A.-K."/>
            <person name="Ovreas L."/>
            <person name="Rohde M."/>
            <person name="Galperin M.Y."/>
            <person name="Jogler C."/>
        </authorList>
    </citation>
    <scope>NUCLEOTIDE SEQUENCE [LARGE SCALE GENOMIC DNA]</scope>
    <source>
        <strain evidence="2 3">KOR42</strain>
    </source>
</reference>
<organism evidence="2 3">
    <name type="scientific">Thalassoglobus neptunius</name>
    <dbReference type="NCBI Taxonomy" id="1938619"/>
    <lineage>
        <taxon>Bacteria</taxon>
        <taxon>Pseudomonadati</taxon>
        <taxon>Planctomycetota</taxon>
        <taxon>Planctomycetia</taxon>
        <taxon>Planctomycetales</taxon>
        <taxon>Planctomycetaceae</taxon>
        <taxon>Thalassoglobus</taxon>
    </lineage>
</organism>
<proteinExistence type="predicted"/>
<keyword evidence="3" id="KW-1185">Reference proteome</keyword>
<feature type="compositionally biased region" description="Polar residues" evidence="1">
    <location>
        <begin position="56"/>
        <end position="66"/>
    </location>
</feature>
<dbReference type="AlphaFoldDB" id="A0A5C5X2G6"/>
<feature type="compositionally biased region" description="Polar residues" evidence="1">
    <location>
        <begin position="1"/>
        <end position="18"/>
    </location>
</feature>
<protein>
    <submittedName>
        <fullName evidence="2">Uncharacterized protein</fullName>
    </submittedName>
</protein>
<dbReference type="EMBL" id="SIHI01000001">
    <property type="protein sequence ID" value="TWT56819.1"/>
    <property type="molecule type" value="Genomic_DNA"/>
</dbReference>
<evidence type="ECO:0000256" key="1">
    <source>
        <dbReference type="SAM" id="MobiDB-lite"/>
    </source>
</evidence>
<evidence type="ECO:0000313" key="2">
    <source>
        <dbReference type="EMBL" id="TWT56819.1"/>
    </source>
</evidence>
<gene>
    <name evidence="2" type="ORF">KOR42_01740</name>
</gene>
<dbReference type="Proteomes" id="UP000317243">
    <property type="component" value="Unassembled WGS sequence"/>
</dbReference>
<comment type="caution">
    <text evidence="2">The sequence shown here is derived from an EMBL/GenBank/DDBJ whole genome shotgun (WGS) entry which is preliminary data.</text>
</comment>
<accession>A0A5C5X2G6</accession>
<name>A0A5C5X2G6_9PLAN</name>